<proteinExistence type="predicted"/>
<sequence length="144" mass="15943">MVPRGAPALSARHPQGLTGNAGRQILYQMVNYNPSLDQTFAALGDPTRRAILARLEREGSATVSQLAQPFSIKLPAVMKHLDVLHNAGLIVRSKAGRTVTVRLSPAPMQAAMDWLRRYEHFWAHSLDRLAAHAESQESQRRSDP</sequence>
<dbReference type="PANTHER" id="PTHR38600">
    <property type="entry name" value="TRANSCRIPTIONAL REGULATORY PROTEIN"/>
    <property type="match status" value="1"/>
</dbReference>
<accession>A9ISN7</accession>
<dbReference type="EMBL" id="AM902716">
    <property type="protein sequence ID" value="CAP43324.1"/>
    <property type="molecule type" value="Genomic_DNA"/>
</dbReference>
<evidence type="ECO:0000313" key="3">
    <source>
        <dbReference type="Proteomes" id="UP000001225"/>
    </source>
</evidence>
<protein>
    <submittedName>
        <fullName evidence="2">Transcriptional regulator, ArsR-family</fullName>
    </submittedName>
</protein>
<organism evidence="2 3">
    <name type="scientific">Bordetella petrii (strain ATCC BAA-461 / DSM 12804 / CCUG 43448 / CIP 107267 / Se-1111R)</name>
    <dbReference type="NCBI Taxonomy" id="340100"/>
    <lineage>
        <taxon>Bacteria</taxon>
        <taxon>Pseudomonadati</taxon>
        <taxon>Pseudomonadota</taxon>
        <taxon>Betaproteobacteria</taxon>
        <taxon>Burkholderiales</taxon>
        <taxon>Alcaligenaceae</taxon>
        <taxon>Bordetella</taxon>
    </lineage>
</organism>
<dbReference type="PANTHER" id="PTHR38600:SF2">
    <property type="entry name" value="SLL0088 PROTEIN"/>
    <property type="match status" value="1"/>
</dbReference>
<dbReference type="Pfam" id="PF12840">
    <property type="entry name" value="HTH_20"/>
    <property type="match status" value="1"/>
</dbReference>
<dbReference type="STRING" id="94624.Bpet2982"/>
<dbReference type="GO" id="GO:0003700">
    <property type="term" value="F:DNA-binding transcription factor activity"/>
    <property type="evidence" value="ECO:0007669"/>
    <property type="project" value="InterPro"/>
</dbReference>
<dbReference type="PROSITE" id="PS50987">
    <property type="entry name" value="HTH_ARSR_2"/>
    <property type="match status" value="1"/>
</dbReference>
<gene>
    <name evidence="2" type="ordered locus">Bpet2982</name>
</gene>
<dbReference type="KEGG" id="bpt:Bpet2982"/>
<evidence type="ECO:0000313" key="2">
    <source>
        <dbReference type="EMBL" id="CAP43324.1"/>
    </source>
</evidence>
<dbReference type="InterPro" id="IPR036388">
    <property type="entry name" value="WH-like_DNA-bd_sf"/>
</dbReference>
<dbReference type="Proteomes" id="UP000001225">
    <property type="component" value="Chromosome"/>
</dbReference>
<name>A9ISN7_BORPD</name>
<dbReference type="InterPro" id="IPR001845">
    <property type="entry name" value="HTH_ArsR_DNA-bd_dom"/>
</dbReference>
<keyword evidence="3" id="KW-1185">Reference proteome</keyword>
<dbReference type="SMART" id="SM00418">
    <property type="entry name" value="HTH_ARSR"/>
    <property type="match status" value="1"/>
</dbReference>
<evidence type="ECO:0000259" key="1">
    <source>
        <dbReference type="PROSITE" id="PS50987"/>
    </source>
</evidence>
<dbReference type="NCBIfam" id="NF033788">
    <property type="entry name" value="HTH_metalloreg"/>
    <property type="match status" value="1"/>
</dbReference>
<dbReference type="CDD" id="cd00090">
    <property type="entry name" value="HTH_ARSR"/>
    <property type="match status" value="1"/>
</dbReference>
<reference evidence="2 3" key="1">
    <citation type="journal article" date="2008" name="BMC Genomics">
        <title>The missing link: Bordetella petrii is endowed with both the metabolic versatility of environmental bacteria and virulence traits of pathogenic Bordetellae.</title>
        <authorList>
            <person name="Gross R."/>
            <person name="Guzman C.A."/>
            <person name="Sebaihia M."/>
            <person name="Martins Dos Santos V.A."/>
            <person name="Pieper D.H."/>
            <person name="Koebnik R."/>
            <person name="Lechner M."/>
            <person name="Bartels D."/>
            <person name="Buhrmester J."/>
            <person name="Choudhuri J.V."/>
            <person name="Ebensen T."/>
            <person name="Gaigalat L."/>
            <person name="Herrmann S."/>
            <person name="Khachane A.N."/>
            <person name="Larisch C."/>
            <person name="Link S."/>
            <person name="Linke B."/>
            <person name="Meyer F."/>
            <person name="Mormann S."/>
            <person name="Nakunst D."/>
            <person name="Rueckert C."/>
            <person name="Schneiker-Bekel S."/>
            <person name="Schulze K."/>
            <person name="Vorhoelter F.J."/>
            <person name="Yevsa T."/>
            <person name="Engle J.T."/>
            <person name="Goldman W.E."/>
            <person name="Puehler A."/>
            <person name="Goebel U.B."/>
            <person name="Goesmann A."/>
            <person name="Bloecker H."/>
            <person name="Kaiser O."/>
            <person name="Martinez-Arias R."/>
        </authorList>
    </citation>
    <scope>NUCLEOTIDE SEQUENCE [LARGE SCALE GENOMIC DNA]</scope>
    <source>
        <strain evidence="3">ATCC BAA-461 / DSM 12804 / CCUG 43448 / CIP 107267 / Se-1111R</strain>
    </source>
</reference>
<dbReference type="PRINTS" id="PR00778">
    <property type="entry name" value="HTHARSR"/>
</dbReference>
<dbReference type="SUPFAM" id="SSF46785">
    <property type="entry name" value="Winged helix' DNA-binding domain"/>
    <property type="match status" value="1"/>
</dbReference>
<dbReference type="InterPro" id="IPR036390">
    <property type="entry name" value="WH_DNA-bd_sf"/>
</dbReference>
<dbReference type="InterPro" id="IPR011991">
    <property type="entry name" value="ArsR-like_HTH"/>
</dbReference>
<dbReference type="Gene3D" id="1.10.10.10">
    <property type="entry name" value="Winged helix-like DNA-binding domain superfamily/Winged helix DNA-binding domain"/>
    <property type="match status" value="1"/>
</dbReference>
<feature type="domain" description="HTH arsR-type" evidence="1">
    <location>
        <begin position="28"/>
        <end position="123"/>
    </location>
</feature>
<dbReference type="eggNOG" id="COG0640">
    <property type="taxonomic scope" value="Bacteria"/>
</dbReference>
<dbReference type="AlphaFoldDB" id="A9ISN7"/>